<dbReference type="Gene3D" id="1.10.3720.10">
    <property type="entry name" value="MetI-like"/>
    <property type="match status" value="1"/>
</dbReference>
<keyword evidence="8 9" id="KW-0472">Membrane</keyword>
<comment type="similarity">
    <text evidence="2 10">Belongs to the binding-protein-dependent transport system permease family. CysTW subfamily.</text>
</comment>
<dbReference type="CDD" id="cd06261">
    <property type="entry name" value="TM_PBP2"/>
    <property type="match status" value="1"/>
</dbReference>
<evidence type="ECO:0000256" key="6">
    <source>
        <dbReference type="ARBA" id="ARBA00022692"/>
    </source>
</evidence>
<name>A0AA43UCF8_9LACT</name>
<dbReference type="GO" id="GO:0005315">
    <property type="term" value="F:phosphate transmembrane transporter activity"/>
    <property type="evidence" value="ECO:0007669"/>
    <property type="project" value="InterPro"/>
</dbReference>
<reference evidence="12" key="1">
    <citation type="submission" date="2023-07" db="EMBL/GenBank/DDBJ databases">
        <title>Between Cages and Wild: Unraveling the Impact of Captivity on Animal Microbiomes and Antimicrobial Resistance.</title>
        <authorList>
            <person name="Schmartz G.P."/>
            <person name="Rehner J."/>
            <person name="Schuff M.J."/>
            <person name="Becker S.L."/>
            <person name="Kravczyk M."/>
            <person name="Gurevich A."/>
            <person name="Francke R."/>
            <person name="Mueller R."/>
            <person name="Keller V."/>
            <person name="Keller A."/>
        </authorList>
    </citation>
    <scope>NUCLEOTIDE SEQUENCE</scope>
    <source>
        <strain evidence="12">S39M_St_73</strain>
    </source>
</reference>
<evidence type="ECO:0000256" key="8">
    <source>
        <dbReference type="ARBA" id="ARBA00023136"/>
    </source>
</evidence>
<dbReference type="InterPro" id="IPR011864">
    <property type="entry name" value="Phosphate_PstC"/>
</dbReference>
<feature type="transmembrane region" description="Helical" evidence="9">
    <location>
        <begin position="264"/>
        <end position="286"/>
    </location>
</feature>
<dbReference type="PANTHER" id="PTHR30425">
    <property type="entry name" value="PHOSPHATE TRANSPORT SYSTEM PERMEASE PROTEIN PST"/>
    <property type="match status" value="1"/>
</dbReference>
<sequence length="293" mass="31580">MDQKASESIWRGIFLMSALVSVVSLVLIITFIFANGLPFMIDYGIGDFLFGQQWAPSPDWTAQDPKGAFGVLPMILGSFYTTIGAVIIGAPIGILTAIYLAYFCPEWLYKVLRPAVNLMAGIPSVVFGFFGLQVIVPWIRNSLPSNGLSMLAAMIVLAIMILPTVISISETSLRAVPSVFYNGGIALGATHERSVFTVVFPAARSGVISSVVLGMGRAIGETMAVQLVIGNQARISFNILDGIRTLTTNIILEMGYASGTHRTALISTAVVLFFFIILINAVFLILKNRGESY</sequence>
<evidence type="ECO:0000256" key="2">
    <source>
        <dbReference type="ARBA" id="ARBA00007069"/>
    </source>
</evidence>
<keyword evidence="3 9" id="KW-0813">Transport</keyword>
<dbReference type="AlphaFoldDB" id="A0AA43UCF8"/>
<dbReference type="InterPro" id="IPR051124">
    <property type="entry name" value="Phosphate_Transport_Permease"/>
</dbReference>
<comment type="subcellular location">
    <subcellularLocation>
        <location evidence="1 9">Cell membrane</location>
        <topology evidence="1 9">Multi-pass membrane protein</topology>
    </subcellularLocation>
</comment>
<evidence type="ECO:0000256" key="3">
    <source>
        <dbReference type="ARBA" id="ARBA00022448"/>
    </source>
</evidence>
<evidence type="ECO:0000256" key="4">
    <source>
        <dbReference type="ARBA" id="ARBA00022475"/>
    </source>
</evidence>
<dbReference type="GO" id="GO:0006817">
    <property type="term" value="P:phosphate ion transport"/>
    <property type="evidence" value="ECO:0007669"/>
    <property type="project" value="UniProtKB-KW"/>
</dbReference>
<evidence type="ECO:0000313" key="13">
    <source>
        <dbReference type="Proteomes" id="UP001171751"/>
    </source>
</evidence>
<feature type="domain" description="ABC transmembrane type-1" evidence="11">
    <location>
        <begin position="75"/>
        <end position="283"/>
    </location>
</feature>
<dbReference type="PROSITE" id="PS50928">
    <property type="entry name" value="ABC_TM1"/>
    <property type="match status" value="1"/>
</dbReference>
<protein>
    <recommendedName>
        <fullName evidence="10">Phosphate transport system permease protein</fullName>
    </recommendedName>
</protein>
<dbReference type="EMBL" id="JAUNQW010000010">
    <property type="protein sequence ID" value="MDO5457401.1"/>
    <property type="molecule type" value="Genomic_DNA"/>
</dbReference>
<feature type="transmembrane region" description="Helical" evidence="9">
    <location>
        <begin position="12"/>
        <end position="34"/>
    </location>
</feature>
<keyword evidence="5 10" id="KW-0592">Phosphate transport</keyword>
<feature type="transmembrane region" description="Helical" evidence="9">
    <location>
        <begin position="148"/>
        <end position="168"/>
    </location>
</feature>
<comment type="function">
    <text evidence="10">Part of the binding-protein-dependent transport system for phosphate; probably responsible for the translocation of the substrate across the membrane.</text>
</comment>
<dbReference type="Proteomes" id="UP001171751">
    <property type="component" value="Unassembled WGS sequence"/>
</dbReference>
<evidence type="ECO:0000256" key="9">
    <source>
        <dbReference type="RuleBase" id="RU363032"/>
    </source>
</evidence>
<evidence type="ECO:0000313" key="12">
    <source>
        <dbReference type="EMBL" id="MDO5457401.1"/>
    </source>
</evidence>
<dbReference type="GO" id="GO:0005886">
    <property type="term" value="C:plasma membrane"/>
    <property type="evidence" value="ECO:0007669"/>
    <property type="project" value="UniProtKB-SubCell"/>
</dbReference>
<comment type="caution">
    <text evidence="10">Lacks conserved residue(s) required for the propagation of feature annotation.</text>
</comment>
<evidence type="ECO:0000256" key="5">
    <source>
        <dbReference type="ARBA" id="ARBA00022592"/>
    </source>
</evidence>
<gene>
    <name evidence="12" type="primary">pstC</name>
    <name evidence="12" type="ORF">Q4F26_03565</name>
</gene>
<evidence type="ECO:0000259" key="11">
    <source>
        <dbReference type="PROSITE" id="PS50928"/>
    </source>
</evidence>
<dbReference type="NCBIfam" id="TIGR02138">
    <property type="entry name" value="phosphate_pstC"/>
    <property type="match status" value="1"/>
</dbReference>
<dbReference type="Pfam" id="PF00528">
    <property type="entry name" value="BPD_transp_1"/>
    <property type="match status" value="1"/>
</dbReference>
<evidence type="ECO:0000256" key="1">
    <source>
        <dbReference type="ARBA" id="ARBA00004651"/>
    </source>
</evidence>
<comment type="caution">
    <text evidence="12">The sequence shown here is derived from an EMBL/GenBank/DDBJ whole genome shotgun (WGS) entry which is preliminary data.</text>
</comment>
<keyword evidence="4 10" id="KW-1003">Cell membrane</keyword>
<feature type="transmembrane region" description="Helical" evidence="9">
    <location>
        <begin position="79"/>
        <end position="103"/>
    </location>
</feature>
<proteinExistence type="inferred from homology"/>
<organism evidence="12 13">
    <name type="scientific">Atopococcus tabaci</name>
    <dbReference type="NCBI Taxonomy" id="269774"/>
    <lineage>
        <taxon>Bacteria</taxon>
        <taxon>Bacillati</taxon>
        <taxon>Bacillota</taxon>
        <taxon>Bacilli</taxon>
        <taxon>Lactobacillales</taxon>
        <taxon>Carnobacteriaceae</taxon>
        <taxon>Atopococcus</taxon>
    </lineage>
</organism>
<dbReference type="SUPFAM" id="SSF161098">
    <property type="entry name" value="MetI-like"/>
    <property type="match status" value="1"/>
</dbReference>
<dbReference type="InterPro" id="IPR000515">
    <property type="entry name" value="MetI-like"/>
</dbReference>
<keyword evidence="7 9" id="KW-1133">Transmembrane helix</keyword>
<feature type="transmembrane region" description="Helical" evidence="9">
    <location>
        <begin position="115"/>
        <end position="136"/>
    </location>
</feature>
<evidence type="ECO:0000256" key="7">
    <source>
        <dbReference type="ARBA" id="ARBA00022989"/>
    </source>
</evidence>
<accession>A0AA43UCF8</accession>
<keyword evidence="6 9" id="KW-0812">Transmembrane</keyword>
<keyword evidence="13" id="KW-1185">Reference proteome</keyword>
<dbReference type="InterPro" id="IPR035906">
    <property type="entry name" value="MetI-like_sf"/>
</dbReference>
<evidence type="ECO:0000256" key="10">
    <source>
        <dbReference type="RuleBase" id="RU363054"/>
    </source>
</evidence>
<dbReference type="PANTHER" id="PTHR30425:SF1">
    <property type="entry name" value="PHOSPHATE TRANSPORT SYSTEM PERMEASE PROTEIN PSTC"/>
    <property type="match status" value="1"/>
</dbReference>